<name>W6UC70_ECHGR</name>
<proteinExistence type="predicted"/>
<dbReference type="RefSeq" id="XP_024349427.1">
    <property type="nucleotide sequence ID" value="XM_024496115.1"/>
</dbReference>
<protein>
    <submittedName>
        <fullName evidence="2">Uncharacterized protein</fullName>
    </submittedName>
</protein>
<organism evidence="2 3">
    <name type="scientific">Echinococcus granulosus</name>
    <name type="common">Hydatid tapeworm</name>
    <dbReference type="NCBI Taxonomy" id="6210"/>
    <lineage>
        <taxon>Eukaryota</taxon>
        <taxon>Metazoa</taxon>
        <taxon>Spiralia</taxon>
        <taxon>Lophotrochozoa</taxon>
        <taxon>Platyhelminthes</taxon>
        <taxon>Cestoda</taxon>
        <taxon>Eucestoda</taxon>
        <taxon>Cyclophyllidea</taxon>
        <taxon>Taeniidae</taxon>
        <taxon>Echinococcus</taxon>
        <taxon>Echinococcus granulosus group</taxon>
    </lineage>
</organism>
<feature type="compositionally biased region" description="Acidic residues" evidence="1">
    <location>
        <begin position="66"/>
        <end position="81"/>
    </location>
</feature>
<reference evidence="2 3" key="1">
    <citation type="journal article" date="2013" name="Nat. Genet.">
        <title>The genome of the hydatid tapeworm Echinococcus granulosus.</title>
        <authorList>
            <person name="Zheng H."/>
            <person name="Zhang W."/>
            <person name="Zhang L."/>
            <person name="Zhang Z."/>
            <person name="Li J."/>
            <person name="Lu G."/>
            <person name="Zhu Y."/>
            <person name="Wang Y."/>
            <person name="Huang Y."/>
            <person name="Liu J."/>
            <person name="Kang H."/>
            <person name="Chen J."/>
            <person name="Wang L."/>
            <person name="Chen A."/>
            <person name="Yu S."/>
            <person name="Gao Z."/>
            <person name="Jin L."/>
            <person name="Gu W."/>
            <person name="Wang Z."/>
            <person name="Zhao L."/>
            <person name="Shi B."/>
            <person name="Wen H."/>
            <person name="Lin R."/>
            <person name="Jones M.K."/>
            <person name="Brejova B."/>
            <person name="Vinar T."/>
            <person name="Zhao G."/>
            <person name="McManus D.P."/>
            <person name="Chen Z."/>
            <person name="Zhou Y."/>
            <person name="Wang S."/>
        </authorList>
    </citation>
    <scope>NUCLEOTIDE SEQUENCE [LARGE SCALE GENOMIC DNA]</scope>
</reference>
<evidence type="ECO:0000313" key="2">
    <source>
        <dbReference type="EMBL" id="EUB58231.1"/>
    </source>
</evidence>
<evidence type="ECO:0000256" key="1">
    <source>
        <dbReference type="SAM" id="MobiDB-lite"/>
    </source>
</evidence>
<sequence length="173" mass="20247">MIRLDLNCIYDCIKGATDSANRQFQICKLLLLVVLVSTAFAHHSGYRWRHDDDDDDDRDHHHDHDDHDDDDYDDFDDDHDDKDDRDKSRTVLIGAAGENRSRKVMWSGRSSYPGYRHPQRESARRPAVPPRTYLSRRGVITPSPRVRPVALHNKQRASDPRYREGLQELRDLM</sequence>
<dbReference type="EMBL" id="APAU02000065">
    <property type="protein sequence ID" value="EUB58231.1"/>
    <property type="molecule type" value="Genomic_DNA"/>
</dbReference>
<comment type="caution">
    <text evidence="2">The sequence shown here is derived from an EMBL/GenBank/DDBJ whole genome shotgun (WGS) entry which is preliminary data.</text>
</comment>
<dbReference type="KEGG" id="egl:EGR_06866"/>
<keyword evidence="3" id="KW-1185">Reference proteome</keyword>
<accession>W6UC70</accession>
<dbReference type="GeneID" id="36342581"/>
<dbReference type="AlphaFoldDB" id="W6UC70"/>
<evidence type="ECO:0000313" key="3">
    <source>
        <dbReference type="Proteomes" id="UP000019149"/>
    </source>
</evidence>
<dbReference type="OMA" id="HSGYRWR"/>
<dbReference type="Proteomes" id="UP000019149">
    <property type="component" value="Unassembled WGS sequence"/>
</dbReference>
<feature type="region of interest" description="Disordered" evidence="1">
    <location>
        <begin position="50"/>
        <end position="164"/>
    </location>
</feature>
<dbReference type="CTD" id="36342581"/>
<dbReference type="OrthoDB" id="6253943at2759"/>
<gene>
    <name evidence="2" type="ORF">EGR_06866</name>
</gene>